<evidence type="ECO:0000259" key="1">
    <source>
        <dbReference type="Pfam" id="PF18962"/>
    </source>
</evidence>
<dbReference type="Pfam" id="PF18962">
    <property type="entry name" value="Por_Secre_tail"/>
    <property type="match status" value="1"/>
</dbReference>
<dbReference type="InterPro" id="IPR026444">
    <property type="entry name" value="Secre_tail"/>
</dbReference>
<dbReference type="PANTHER" id="PTHR42754">
    <property type="entry name" value="ENDOGLUCANASE"/>
    <property type="match status" value="1"/>
</dbReference>
<dbReference type="EMBL" id="DSKY01000021">
    <property type="protein sequence ID" value="HDY59690.1"/>
    <property type="molecule type" value="Genomic_DNA"/>
</dbReference>
<comment type="caution">
    <text evidence="2">The sequence shown here is derived from an EMBL/GenBank/DDBJ whole genome shotgun (WGS) entry which is preliminary data.</text>
</comment>
<proteinExistence type="predicted"/>
<dbReference type="SUPFAM" id="SSF69304">
    <property type="entry name" value="Tricorn protease N-terminal domain"/>
    <property type="match status" value="1"/>
</dbReference>
<protein>
    <submittedName>
        <fullName evidence="2">T9SS type A sorting domain-containing protein</fullName>
    </submittedName>
</protein>
<reference evidence="2" key="1">
    <citation type="journal article" date="2020" name="mSystems">
        <title>Genome- and Community-Level Interaction Insights into Carbon Utilization and Element Cycling Functions of Hydrothermarchaeota in Hydrothermal Sediment.</title>
        <authorList>
            <person name="Zhou Z."/>
            <person name="Liu Y."/>
            <person name="Xu W."/>
            <person name="Pan J."/>
            <person name="Luo Z.H."/>
            <person name="Li M."/>
        </authorList>
    </citation>
    <scope>NUCLEOTIDE SEQUENCE [LARGE SCALE GENOMIC DNA]</scope>
    <source>
        <strain evidence="2">SpSt-258</strain>
    </source>
</reference>
<dbReference type="AlphaFoldDB" id="A0A7V0Z6X5"/>
<dbReference type="PANTHER" id="PTHR42754:SF1">
    <property type="entry name" value="LIPOPROTEIN"/>
    <property type="match status" value="1"/>
</dbReference>
<sequence length="450" mass="50192">MKKRLDGGYSIIGTAGIQMGRMIIHLLVVDSLGNLQCSTSINKPYVHKSAYSFVQLPDGRFTSVGYVDSLSDPVPPDMYLVWFDANGDTLRSETYGGDSLDIGYWIEITPDSNFIIAGETKSYGLGSSDVWLIKTDTAGNIIWTKTFGGVSYDVARCVKNTPDMGFIILGSTYSSGAGFSDIWLLKTDSLGNLEWSKTYGGECYEWGYEVEILDDGYIIIGQTNSFGWNYAQDFYLIRTDSSGDTLWTKTFDNCSDDDVGYSITCTLDNSFVLAGYTTPQVLSDKDIWLIKIDSMGNILWQRTFGGIKDDGAYSIETTSDSGFIIAGYTFTQPTDTIYSEIYLIKTDSLGNVYGIEERNFGFGIKNIELKIYPSVVRNSISIEWTLKKPACIELSIYDATGSKVKAVRETDIPIYYNKEFIDLRDLACGVYFIILKQNNKQVGKKFAIIR</sequence>
<feature type="domain" description="Secretion system C-terminal sorting" evidence="1">
    <location>
        <begin position="371"/>
        <end position="448"/>
    </location>
</feature>
<organism evidence="2">
    <name type="scientific">candidate division WOR-3 bacterium</name>
    <dbReference type="NCBI Taxonomy" id="2052148"/>
    <lineage>
        <taxon>Bacteria</taxon>
        <taxon>Bacteria division WOR-3</taxon>
    </lineage>
</organism>
<accession>A0A7V0Z6X5</accession>
<evidence type="ECO:0000313" key="2">
    <source>
        <dbReference type="EMBL" id="HDY59690.1"/>
    </source>
</evidence>
<name>A0A7V0Z6X5_UNCW3</name>
<gene>
    <name evidence="2" type="ORF">ENP86_09090</name>
</gene>